<keyword evidence="1" id="KW-0863">Zinc-finger</keyword>
<dbReference type="InterPro" id="IPR055303">
    <property type="entry name" value="ATMIN"/>
</dbReference>
<protein>
    <recommendedName>
        <fullName evidence="3">C2H2-type domain-containing protein</fullName>
    </recommendedName>
</protein>
<feature type="region of interest" description="Disordered" evidence="2">
    <location>
        <begin position="222"/>
        <end position="242"/>
    </location>
</feature>
<evidence type="ECO:0000256" key="1">
    <source>
        <dbReference type="PROSITE-ProRule" id="PRU00042"/>
    </source>
</evidence>
<proteinExistence type="predicted"/>
<evidence type="ECO:0000313" key="4">
    <source>
        <dbReference type="EMBL" id="VVD02530.1"/>
    </source>
</evidence>
<dbReference type="GO" id="GO:0005634">
    <property type="term" value="C:nucleus"/>
    <property type="evidence" value="ECO:0007669"/>
    <property type="project" value="TreeGrafter"/>
</dbReference>
<keyword evidence="1" id="KW-0862">Zinc</keyword>
<name>A0A5E4QX02_9NEOP</name>
<dbReference type="PROSITE" id="PS50157">
    <property type="entry name" value="ZINC_FINGER_C2H2_2"/>
    <property type="match status" value="2"/>
</dbReference>
<dbReference type="SUPFAM" id="SSF57667">
    <property type="entry name" value="beta-beta-alpha zinc fingers"/>
    <property type="match status" value="1"/>
</dbReference>
<dbReference type="PROSITE" id="PS00028">
    <property type="entry name" value="ZINC_FINGER_C2H2_1"/>
    <property type="match status" value="2"/>
</dbReference>
<feature type="domain" description="C2H2-type" evidence="3">
    <location>
        <begin position="194"/>
        <end position="226"/>
    </location>
</feature>
<dbReference type="EMBL" id="FZQP02006111">
    <property type="protein sequence ID" value="VVD02530.1"/>
    <property type="molecule type" value="Genomic_DNA"/>
</dbReference>
<keyword evidence="1" id="KW-0479">Metal-binding</keyword>
<reference evidence="4 5" key="1">
    <citation type="submission" date="2017-07" db="EMBL/GenBank/DDBJ databases">
        <authorList>
            <person name="Talla V."/>
            <person name="Backstrom N."/>
        </authorList>
    </citation>
    <scope>NUCLEOTIDE SEQUENCE [LARGE SCALE GENOMIC DNA]</scope>
</reference>
<dbReference type="AlphaFoldDB" id="A0A5E4QX02"/>
<evidence type="ECO:0000256" key="2">
    <source>
        <dbReference type="SAM" id="MobiDB-lite"/>
    </source>
</evidence>
<accession>A0A5E4QX02</accession>
<dbReference type="Proteomes" id="UP000324832">
    <property type="component" value="Unassembled WGS sequence"/>
</dbReference>
<dbReference type="GO" id="GO:0000976">
    <property type="term" value="F:transcription cis-regulatory region binding"/>
    <property type="evidence" value="ECO:0007669"/>
    <property type="project" value="InterPro"/>
</dbReference>
<dbReference type="PANTHER" id="PTHR46664:SF1">
    <property type="entry name" value="ATM INTERACTOR"/>
    <property type="match status" value="1"/>
</dbReference>
<keyword evidence="5" id="KW-1185">Reference proteome</keyword>
<gene>
    <name evidence="4" type="ORF">LSINAPIS_LOCUS12726</name>
</gene>
<evidence type="ECO:0000313" key="5">
    <source>
        <dbReference type="Proteomes" id="UP000324832"/>
    </source>
</evidence>
<dbReference type="SMART" id="SM00355">
    <property type="entry name" value="ZnF_C2H2"/>
    <property type="match status" value="4"/>
</dbReference>
<dbReference type="InterPro" id="IPR036236">
    <property type="entry name" value="Znf_C2H2_sf"/>
</dbReference>
<dbReference type="GO" id="GO:0008270">
    <property type="term" value="F:zinc ion binding"/>
    <property type="evidence" value="ECO:0007669"/>
    <property type="project" value="UniProtKB-KW"/>
</dbReference>
<dbReference type="Gene3D" id="3.30.160.60">
    <property type="entry name" value="Classic Zinc Finger"/>
    <property type="match status" value="1"/>
</dbReference>
<dbReference type="PANTHER" id="PTHR46664">
    <property type="entry name" value="ATM INTERACTOR"/>
    <property type="match status" value="1"/>
</dbReference>
<dbReference type="GO" id="GO:0045944">
    <property type="term" value="P:positive regulation of transcription by RNA polymerase II"/>
    <property type="evidence" value="ECO:0007669"/>
    <property type="project" value="InterPro"/>
</dbReference>
<feature type="domain" description="C2H2-type" evidence="3">
    <location>
        <begin position="94"/>
        <end position="123"/>
    </location>
</feature>
<sequence>MSSVEFNLDLNNEDLSSICRSCLSPSVDLKNMIDWGLAGDFYKATDILKRILTTPQIYETEETHTVQNTITINLQDSFLTLYIIAPNKDEKLDLPCPYNCDQKFLKKTHLQSHMVKFHGKQKDFIVDLKFNCNHVGCQYHADSGKEKYFSNRKLLNQHYRKVHDEKNILCDVCKLKFSSETDYNRHVKTCNFIYLCQICDKAYADNERLLVHLMRKHPDLHEQHKEMRKVEKRKSESSIESKKMKSEAEKFSEYICDSPKRSFATQTLEENIRNDVTLSWQPETKTDEISTQTVFEDLLSLKSQTSEDESIFCSETVSLSVIQTQTFPLEFGLMRSNKETITSGTHSPDLSIKETQTCFCLYDSPKPRSIEGISSNSNTSFSMNFISTETQTLKGFVDDMSVNSAETQTSFDDIIHDNDL</sequence>
<evidence type="ECO:0000259" key="3">
    <source>
        <dbReference type="PROSITE" id="PS50157"/>
    </source>
</evidence>
<dbReference type="GO" id="GO:0000981">
    <property type="term" value="F:DNA-binding transcription factor activity, RNA polymerase II-specific"/>
    <property type="evidence" value="ECO:0007669"/>
    <property type="project" value="TreeGrafter"/>
</dbReference>
<feature type="non-terminal residue" evidence="4">
    <location>
        <position position="420"/>
    </location>
</feature>
<organism evidence="4 5">
    <name type="scientific">Leptidea sinapis</name>
    <dbReference type="NCBI Taxonomy" id="189913"/>
    <lineage>
        <taxon>Eukaryota</taxon>
        <taxon>Metazoa</taxon>
        <taxon>Ecdysozoa</taxon>
        <taxon>Arthropoda</taxon>
        <taxon>Hexapoda</taxon>
        <taxon>Insecta</taxon>
        <taxon>Pterygota</taxon>
        <taxon>Neoptera</taxon>
        <taxon>Endopterygota</taxon>
        <taxon>Lepidoptera</taxon>
        <taxon>Glossata</taxon>
        <taxon>Ditrysia</taxon>
        <taxon>Papilionoidea</taxon>
        <taxon>Pieridae</taxon>
        <taxon>Dismorphiinae</taxon>
        <taxon>Leptidea</taxon>
    </lineage>
</organism>
<dbReference type="InterPro" id="IPR013087">
    <property type="entry name" value="Znf_C2H2_type"/>
</dbReference>